<dbReference type="InterPro" id="IPR013149">
    <property type="entry name" value="ADH-like_C"/>
</dbReference>
<keyword evidence="5" id="KW-1133">Transmembrane helix</keyword>
<sequence>MKAVVFRAPGMPLSVEECPDPTPGSSEAVLKVARCGICGTDLHMTGGHEGSYSAGMIIGHEYAGEVVALGSGVTTLKVGDLVTSLPVRGCGQCGPCIAGDPMRCTGPEKQSASRGFAQYVLVNQRSTVRLPVDVSLADAALTEPFSCGLRGASRAGIVPGATVLVVGVGAIGLAAIFWARRMGAGKIVATARTDRAASFAQMLGATHFIRSNDQFDGELIEALGGPPDIVMECSGARGMIDRSVHWAKPGGRVVVLGFCTDHDSFVPATALLKETEFHFVNTYTRQQFTHCLDTFGRESIDFQNLFAPPVSFDEFPTVFEQLRTKNSHLKFMLDPWLERGEAR</sequence>
<reference evidence="7" key="1">
    <citation type="journal article" date="2014" name="Int. J. Syst. Evol. Microbiol.">
        <title>Complete genome sequence of Corynebacterium casei LMG S-19264T (=DSM 44701T), isolated from a smear-ripened cheese.</title>
        <authorList>
            <consortium name="US DOE Joint Genome Institute (JGI-PGF)"/>
            <person name="Walter F."/>
            <person name="Albersmeier A."/>
            <person name="Kalinowski J."/>
            <person name="Ruckert C."/>
        </authorList>
    </citation>
    <scope>NUCLEOTIDE SEQUENCE</scope>
    <source>
        <strain evidence="7">CGMCC 1.15095</strain>
    </source>
</reference>
<dbReference type="PROSITE" id="PS00059">
    <property type="entry name" value="ADH_ZINC"/>
    <property type="match status" value="1"/>
</dbReference>
<feature type="domain" description="Enoyl reductase (ER)" evidence="6">
    <location>
        <begin position="10"/>
        <end position="333"/>
    </location>
</feature>
<dbReference type="InterPro" id="IPR013154">
    <property type="entry name" value="ADH-like_N"/>
</dbReference>
<dbReference type="Gene3D" id="3.40.50.720">
    <property type="entry name" value="NAD(P)-binding Rossmann-like Domain"/>
    <property type="match status" value="1"/>
</dbReference>
<dbReference type="Pfam" id="PF08240">
    <property type="entry name" value="ADH_N"/>
    <property type="match status" value="1"/>
</dbReference>
<reference evidence="7" key="2">
    <citation type="submission" date="2020-09" db="EMBL/GenBank/DDBJ databases">
        <authorList>
            <person name="Sun Q."/>
            <person name="Zhou Y."/>
        </authorList>
    </citation>
    <scope>NUCLEOTIDE SEQUENCE</scope>
    <source>
        <strain evidence="7">CGMCC 1.15095</strain>
    </source>
</reference>
<comment type="similarity">
    <text evidence="4">Belongs to the zinc-containing alcohol dehydrogenase family.</text>
</comment>
<feature type="transmembrane region" description="Helical" evidence="5">
    <location>
        <begin position="157"/>
        <end position="179"/>
    </location>
</feature>
<keyword evidence="1 4" id="KW-0479">Metal-binding</keyword>
<dbReference type="PANTHER" id="PTHR43401">
    <property type="entry name" value="L-THREONINE 3-DEHYDROGENASE"/>
    <property type="match status" value="1"/>
</dbReference>
<accession>A0A916X5H8</accession>
<evidence type="ECO:0000313" key="8">
    <source>
        <dbReference type="Proteomes" id="UP000608154"/>
    </source>
</evidence>
<evidence type="ECO:0000256" key="2">
    <source>
        <dbReference type="ARBA" id="ARBA00022833"/>
    </source>
</evidence>
<dbReference type="RefSeq" id="WP_188770820.1">
    <property type="nucleotide sequence ID" value="NZ_BMHK01000010.1"/>
</dbReference>
<dbReference type="Proteomes" id="UP000608154">
    <property type="component" value="Unassembled WGS sequence"/>
</dbReference>
<organism evidence="7 8">
    <name type="scientific">Novosphingobium endophyticum</name>
    <dbReference type="NCBI Taxonomy" id="1955250"/>
    <lineage>
        <taxon>Bacteria</taxon>
        <taxon>Pseudomonadati</taxon>
        <taxon>Pseudomonadota</taxon>
        <taxon>Alphaproteobacteria</taxon>
        <taxon>Sphingomonadales</taxon>
        <taxon>Sphingomonadaceae</taxon>
        <taxon>Novosphingobium</taxon>
    </lineage>
</organism>
<dbReference type="InterPro" id="IPR011032">
    <property type="entry name" value="GroES-like_sf"/>
</dbReference>
<proteinExistence type="inferred from homology"/>
<dbReference type="SUPFAM" id="SSF51735">
    <property type="entry name" value="NAD(P)-binding Rossmann-fold domains"/>
    <property type="match status" value="1"/>
</dbReference>
<evidence type="ECO:0000256" key="1">
    <source>
        <dbReference type="ARBA" id="ARBA00022723"/>
    </source>
</evidence>
<keyword evidence="8" id="KW-1185">Reference proteome</keyword>
<name>A0A916X5H8_9SPHN</name>
<dbReference type="GO" id="GO:0016616">
    <property type="term" value="F:oxidoreductase activity, acting on the CH-OH group of donors, NAD or NADP as acceptor"/>
    <property type="evidence" value="ECO:0007669"/>
    <property type="project" value="UniProtKB-ARBA"/>
</dbReference>
<comment type="cofactor">
    <cofactor evidence="4">
        <name>Zn(2+)</name>
        <dbReference type="ChEBI" id="CHEBI:29105"/>
    </cofactor>
</comment>
<evidence type="ECO:0000256" key="5">
    <source>
        <dbReference type="SAM" id="Phobius"/>
    </source>
</evidence>
<comment type="caution">
    <text evidence="7">The sequence shown here is derived from an EMBL/GenBank/DDBJ whole genome shotgun (WGS) entry which is preliminary data.</text>
</comment>
<keyword evidence="5" id="KW-0472">Membrane</keyword>
<dbReference type="GO" id="GO:0008270">
    <property type="term" value="F:zinc ion binding"/>
    <property type="evidence" value="ECO:0007669"/>
    <property type="project" value="InterPro"/>
</dbReference>
<dbReference type="Pfam" id="PF00107">
    <property type="entry name" value="ADH_zinc_N"/>
    <property type="match status" value="1"/>
</dbReference>
<dbReference type="InterPro" id="IPR050129">
    <property type="entry name" value="Zn_alcohol_dh"/>
</dbReference>
<dbReference type="PANTHER" id="PTHR43401:SF5">
    <property type="entry name" value="ALCOHOL DEHYDROGENASE-RELATED"/>
    <property type="match status" value="1"/>
</dbReference>
<dbReference type="InterPro" id="IPR020843">
    <property type="entry name" value="ER"/>
</dbReference>
<dbReference type="SMART" id="SM00829">
    <property type="entry name" value="PKS_ER"/>
    <property type="match status" value="1"/>
</dbReference>
<gene>
    <name evidence="7" type="ORF">GCM10011494_18860</name>
</gene>
<dbReference type="Gene3D" id="3.90.180.10">
    <property type="entry name" value="Medium-chain alcohol dehydrogenases, catalytic domain"/>
    <property type="match status" value="1"/>
</dbReference>
<protein>
    <submittedName>
        <fullName evidence="7">Zn-dependent alcohol dehydrogenase</fullName>
    </submittedName>
</protein>
<keyword evidence="5" id="KW-0812">Transmembrane</keyword>
<keyword evidence="3" id="KW-0560">Oxidoreductase</keyword>
<evidence type="ECO:0000259" key="6">
    <source>
        <dbReference type="SMART" id="SM00829"/>
    </source>
</evidence>
<dbReference type="EMBL" id="BMHK01000010">
    <property type="protein sequence ID" value="GGC00521.1"/>
    <property type="molecule type" value="Genomic_DNA"/>
</dbReference>
<evidence type="ECO:0000256" key="4">
    <source>
        <dbReference type="RuleBase" id="RU361277"/>
    </source>
</evidence>
<dbReference type="InterPro" id="IPR036291">
    <property type="entry name" value="NAD(P)-bd_dom_sf"/>
</dbReference>
<evidence type="ECO:0000313" key="7">
    <source>
        <dbReference type="EMBL" id="GGC00521.1"/>
    </source>
</evidence>
<dbReference type="AlphaFoldDB" id="A0A916X5H8"/>
<keyword evidence="2 4" id="KW-0862">Zinc</keyword>
<dbReference type="InterPro" id="IPR002328">
    <property type="entry name" value="ADH_Zn_CS"/>
</dbReference>
<evidence type="ECO:0000256" key="3">
    <source>
        <dbReference type="ARBA" id="ARBA00023002"/>
    </source>
</evidence>
<dbReference type="SUPFAM" id="SSF50129">
    <property type="entry name" value="GroES-like"/>
    <property type="match status" value="1"/>
</dbReference>